<reference evidence="2 3" key="1">
    <citation type="journal article" date="2024" name="Ann. Entomol. Soc. Am.">
        <title>Genomic analyses of the southern and eastern yellowjacket wasps (Hymenoptera: Vespidae) reveal evolutionary signatures of social life.</title>
        <authorList>
            <person name="Catto M.A."/>
            <person name="Caine P.B."/>
            <person name="Orr S.E."/>
            <person name="Hunt B.G."/>
            <person name="Goodisman M.A.D."/>
        </authorList>
    </citation>
    <scope>NUCLEOTIDE SEQUENCE [LARGE SCALE GENOMIC DNA]</scope>
    <source>
        <strain evidence="2">233</strain>
        <tissue evidence="2">Head and thorax</tissue>
    </source>
</reference>
<dbReference type="AlphaFoldDB" id="A0ABD2AUB4"/>
<evidence type="ECO:0000256" key="1">
    <source>
        <dbReference type="SAM" id="MobiDB-lite"/>
    </source>
</evidence>
<evidence type="ECO:0000313" key="3">
    <source>
        <dbReference type="Proteomes" id="UP001607302"/>
    </source>
</evidence>
<gene>
    <name evidence="2" type="ORF">V1478_008578</name>
</gene>
<feature type="region of interest" description="Disordered" evidence="1">
    <location>
        <begin position="74"/>
        <end position="99"/>
    </location>
</feature>
<dbReference type="Proteomes" id="UP001607302">
    <property type="component" value="Unassembled WGS sequence"/>
</dbReference>
<evidence type="ECO:0000313" key="2">
    <source>
        <dbReference type="EMBL" id="KAL2724065.1"/>
    </source>
</evidence>
<dbReference type="EMBL" id="JAUDFV010000139">
    <property type="protein sequence ID" value="KAL2724065.1"/>
    <property type="molecule type" value="Genomic_DNA"/>
</dbReference>
<sequence length="125" mass="14068">MTFDEYTSQLPQEAFPGNHNEARTQVQCDITHSFIILRNLFCFRFEFCVTTGMRVGASADGGVFRKRDLTHLQLAKKPETPEAEELESPLTRGSPDAATSTRWDLGRLIIGCRSVTEIARSMSKK</sequence>
<organism evidence="2 3">
    <name type="scientific">Vespula squamosa</name>
    <name type="common">Southern yellow jacket</name>
    <name type="synonym">Wasp</name>
    <dbReference type="NCBI Taxonomy" id="30214"/>
    <lineage>
        <taxon>Eukaryota</taxon>
        <taxon>Metazoa</taxon>
        <taxon>Ecdysozoa</taxon>
        <taxon>Arthropoda</taxon>
        <taxon>Hexapoda</taxon>
        <taxon>Insecta</taxon>
        <taxon>Pterygota</taxon>
        <taxon>Neoptera</taxon>
        <taxon>Endopterygota</taxon>
        <taxon>Hymenoptera</taxon>
        <taxon>Apocrita</taxon>
        <taxon>Aculeata</taxon>
        <taxon>Vespoidea</taxon>
        <taxon>Vespidae</taxon>
        <taxon>Vespinae</taxon>
        <taxon>Vespula</taxon>
    </lineage>
</organism>
<protein>
    <submittedName>
        <fullName evidence="2">Uncharacterized protein</fullName>
    </submittedName>
</protein>
<accession>A0ABD2AUB4</accession>
<name>A0ABD2AUB4_VESSQ</name>
<keyword evidence="3" id="KW-1185">Reference proteome</keyword>
<comment type="caution">
    <text evidence="2">The sequence shown here is derived from an EMBL/GenBank/DDBJ whole genome shotgun (WGS) entry which is preliminary data.</text>
</comment>
<proteinExistence type="predicted"/>
<feature type="non-terminal residue" evidence="2">
    <location>
        <position position="125"/>
    </location>
</feature>